<comment type="caution">
    <text evidence="1">The sequence shown here is derived from an EMBL/GenBank/DDBJ whole genome shotgun (WGS) entry which is preliminary data.</text>
</comment>
<dbReference type="OrthoDB" id="1933717at2759"/>
<evidence type="ECO:0000313" key="4">
    <source>
        <dbReference type="Proteomes" id="UP001152797"/>
    </source>
</evidence>
<dbReference type="EMBL" id="CAMXCT020000813">
    <property type="protein sequence ID" value="CAL1136924.1"/>
    <property type="molecule type" value="Genomic_DNA"/>
</dbReference>
<name>A0A9P1C1W9_9DINO</name>
<gene>
    <name evidence="1" type="ORF">C1SCF055_LOCUS11154</name>
</gene>
<dbReference type="PANTHER" id="PTHR43975:SF2">
    <property type="entry name" value="EG:BACR7A4.14 PROTEIN-RELATED"/>
    <property type="match status" value="1"/>
</dbReference>
<dbReference type="SUPFAM" id="SSF51735">
    <property type="entry name" value="NAD(P)-binding Rossmann-fold domains"/>
    <property type="match status" value="1"/>
</dbReference>
<evidence type="ECO:0000313" key="3">
    <source>
        <dbReference type="EMBL" id="CAL4770861.1"/>
    </source>
</evidence>
<dbReference type="InterPro" id="IPR036291">
    <property type="entry name" value="NAD(P)-bd_dom_sf"/>
</dbReference>
<dbReference type="Proteomes" id="UP001152797">
    <property type="component" value="Unassembled WGS sequence"/>
</dbReference>
<dbReference type="PANTHER" id="PTHR43975">
    <property type="entry name" value="ZGC:101858"/>
    <property type="match status" value="1"/>
</dbReference>
<reference evidence="1" key="1">
    <citation type="submission" date="2022-10" db="EMBL/GenBank/DDBJ databases">
        <authorList>
            <person name="Chen Y."/>
            <person name="Dougan E. K."/>
            <person name="Chan C."/>
            <person name="Rhodes N."/>
            <person name="Thang M."/>
        </authorList>
    </citation>
    <scope>NUCLEOTIDE SEQUENCE</scope>
</reference>
<dbReference type="PRINTS" id="PR00081">
    <property type="entry name" value="GDHRDH"/>
</dbReference>
<keyword evidence="4" id="KW-1185">Reference proteome</keyword>
<dbReference type="CDD" id="cd05233">
    <property type="entry name" value="SDR_c"/>
    <property type="match status" value="1"/>
</dbReference>
<dbReference type="InterPro" id="IPR002347">
    <property type="entry name" value="SDR_fam"/>
</dbReference>
<dbReference type="EMBL" id="CAMXCT010000813">
    <property type="protein sequence ID" value="CAI3983549.1"/>
    <property type="molecule type" value="Genomic_DNA"/>
</dbReference>
<protein>
    <submittedName>
        <fullName evidence="3">Sepiapterin reductase</fullName>
    </submittedName>
</protein>
<evidence type="ECO:0000313" key="1">
    <source>
        <dbReference type="EMBL" id="CAI3983549.1"/>
    </source>
</evidence>
<dbReference type="AlphaFoldDB" id="A0A9P1C1W9"/>
<evidence type="ECO:0000313" key="2">
    <source>
        <dbReference type="EMBL" id="CAL1136924.1"/>
    </source>
</evidence>
<dbReference type="Pfam" id="PF00106">
    <property type="entry name" value="adh_short"/>
    <property type="match status" value="1"/>
</dbReference>
<sequence length="304" mass="32344">MLAAGITSPLRWCHAQLRCAPPPRVGRRGVGMAAARKVSVVTGAGSGIGRALSLLLASKGLTVLAVGRREEALRETCDMSKAKIEAVAADVATADGRQSVAQKVAELCQGDAPLSCVVHSAAVTGEVCSPENISLEDFSKTMAINVEGPLFLTKELLPLLTRSQGRVLHISSGAAHRPLSGCLTYCTSKAALLQVMRCLDEDLAPLGVRVGSTMPGVVDTAMQSHLRSQDFEGADIFRSLTPPVASFEGPKAPPRGLDHPENVADFLSWLLLEVPLEVFGGREWNIGDPETQKMWLRSREAPSF</sequence>
<dbReference type="EMBL" id="CAMXCT030000813">
    <property type="protein sequence ID" value="CAL4770861.1"/>
    <property type="molecule type" value="Genomic_DNA"/>
</dbReference>
<dbReference type="Gene3D" id="3.40.50.720">
    <property type="entry name" value="NAD(P)-binding Rossmann-like Domain"/>
    <property type="match status" value="1"/>
</dbReference>
<accession>A0A9P1C1W9</accession>
<proteinExistence type="predicted"/>
<reference evidence="2" key="2">
    <citation type="submission" date="2024-04" db="EMBL/GenBank/DDBJ databases">
        <authorList>
            <person name="Chen Y."/>
            <person name="Shah S."/>
            <person name="Dougan E. K."/>
            <person name="Thang M."/>
            <person name="Chan C."/>
        </authorList>
    </citation>
    <scope>NUCLEOTIDE SEQUENCE [LARGE SCALE GENOMIC DNA]</scope>
</reference>
<organism evidence="1">
    <name type="scientific">Cladocopium goreaui</name>
    <dbReference type="NCBI Taxonomy" id="2562237"/>
    <lineage>
        <taxon>Eukaryota</taxon>
        <taxon>Sar</taxon>
        <taxon>Alveolata</taxon>
        <taxon>Dinophyceae</taxon>
        <taxon>Suessiales</taxon>
        <taxon>Symbiodiniaceae</taxon>
        <taxon>Cladocopium</taxon>
    </lineage>
</organism>